<dbReference type="Pfam" id="PF10020">
    <property type="entry name" value="DUF2262"/>
    <property type="match status" value="1"/>
</dbReference>
<protein>
    <submittedName>
        <fullName evidence="2">WGR domain protein</fullName>
    </submittedName>
</protein>
<dbReference type="SMART" id="SM00773">
    <property type="entry name" value="WGR"/>
    <property type="match status" value="1"/>
</dbReference>
<evidence type="ECO:0000313" key="3">
    <source>
        <dbReference type="Proteomes" id="UP000318313"/>
    </source>
</evidence>
<organism evidence="2 3">
    <name type="scientific">Gimesia fumaroli</name>
    <dbReference type="NCBI Taxonomy" id="2527976"/>
    <lineage>
        <taxon>Bacteria</taxon>
        <taxon>Pseudomonadati</taxon>
        <taxon>Planctomycetota</taxon>
        <taxon>Planctomycetia</taxon>
        <taxon>Planctomycetales</taxon>
        <taxon>Planctomycetaceae</taxon>
        <taxon>Gimesia</taxon>
    </lineage>
</organism>
<dbReference type="CDD" id="cd07996">
    <property type="entry name" value="WGR_MMR_like"/>
    <property type="match status" value="1"/>
</dbReference>
<dbReference type="SUPFAM" id="SSF142921">
    <property type="entry name" value="WGR domain-like"/>
    <property type="match status" value="1"/>
</dbReference>
<evidence type="ECO:0000313" key="2">
    <source>
        <dbReference type="EMBL" id="QDV48197.1"/>
    </source>
</evidence>
<dbReference type="Proteomes" id="UP000318313">
    <property type="component" value="Chromosome"/>
</dbReference>
<dbReference type="InterPro" id="IPR054286">
    <property type="entry name" value="DUF7021"/>
</dbReference>
<dbReference type="AlphaFoldDB" id="A0A518I548"/>
<sequence length="364" mass="42154">MPCRRFELTEGKSSKFWEINQRGKQTRVCFGRIGTNGQTREKEYDSTAAAKSAMTSLIVQKVKKGYLEITKSSKVKTSAKTKSKSTTQNQTSHTNLITSAASIPKNETFTMVGLVDPSMSGGGVKNGRAKLWTFVVGLIAWKINDGPVVNDRIDVMAPKVNYLTLSKRMKQFEAWKSVRLTVQRSKRQTRPHMMVDLIKFQGESQDKNILQARKKLSEPIEIRDRTFGTIRFNREHRLFEGEILHQNETFYLEFDTESIEEAKTIIKLAKPLWRSRKKWFKEFHAFVFDKLFDDCQRWRSYVDADPLTADEFKRLLDDPYKLEFRLRAGKLEYEMHNCSEELFFDHGLRVNGSSAKGLIDAYCE</sequence>
<dbReference type="InterPro" id="IPR019260">
    <property type="entry name" value="DUF2262"/>
</dbReference>
<dbReference type="Gene3D" id="2.20.140.10">
    <property type="entry name" value="WGR domain"/>
    <property type="match status" value="1"/>
</dbReference>
<accession>A0A518I548</accession>
<dbReference type="Pfam" id="PF05406">
    <property type="entry name" value="WGR"/>
    <property type="match status" value="1"/>
</dbReference>
<dbReference type="EMBL" id="CP037452">
    <property type="protein sequence ID" value="QDV48197.1"/>
    <property type="molecule type" value="Genomic_DNA"/>
</dbReference>
<dbReference type="RefSeq" id="WP_145305395.1">
    <property type="nucleotide sequence ID" value="NZ_CP037452.1"/>
</dbReference>
<name>A0A518I548_9PLAN</name>
<dbReference type="InterPro" id="IPR049809">
    <property type="entry name" value="YehF/YfeS-like_WGR"/>
</dbReference>
<evidence type="ECO:0000259" key="1">
    <source>
        <dbReference type="PROSITE" id="PS51977"/>
    </source>
</evidence>
<dbReference type="Pfam" id="PF22886">
    <property type="entry name" value="DUF7021"/>
    <property type="match status" value="1"/>
</dbReference>
<dbReference type="PROSITE" id="PS51977">
    <property type="entry name" value="WGR"/>
    <property type="match status" value="1"/>
</dbReference>
<dbReference type="OrthoDB" id="9767858at2"/>
<keyword evidence="3" id="KW-1185">Reference proteome</keyword>
<gene>
    <name evidence="2" type="ORF">Enr17x_02080</name>
</gene>
<proteinExistence type="predicted"/>
<feature type="domain" description="WGR" evidence="1">
    <location>
        <begin position="1"/>
        <end position="81"/>
    </location>
</feature>
<dbReference type="InterPro" id="IPR036930">
    <property type="entry name" value="WGR_dom_sf"/>
</dbReference>
<reference evidence="2 3" key="1">
    <citation type="submission" date="2019-03" db="EMBL/GenBank/DDBJ databases">
        <title>Deep-cultivation of Planctomycetes and their phenomic and genomic characterization uncovers novel biology.</title>
        <authorList>
            <person name="Wiegand S."/>
            <person name="Jogler M."/>
            <person name="Boedeker C."/>
            <person name="Pinto D."/>
            <person name="Vollmers J."/>
            <person name="Rivas-Marin E."/>
            <person name="Kohn T."/>
            <person name="Peeters S.H."/>
            <person name="Heuer A."/>
            <person name="Rast P."/>
            <person name="Oberbeckmann S."/>
            <person name="Bunk B."/>
            <person name="Jeske O."/>
            <person name="Meyerdierks A."/>
            <person name="Storesund J.E."/>
            <person name="Kallscheuer N."/>
            <person name="Luecker S."/>
            <person name="Lage O.M."/>
            <person name="Pohl T."/>
            <person name="Merkel B.J."/>
            <person name="Hornburger P."/>
            <person name="Mueller R.-W."/>
            <person name="Bruemmer F."/>
            <person name="Labrenz M."/>
            <person name="Spormann A.M."/>
            <person name="Op den Camp H."/>
            <person name="Overmann J."/>
            <person name="Amann R."/>
            <person name="Jetten M.S.M."/>
            <person name="Mascher T."/>
            <person name="Medema M.H."/>
            <person name="Devos D.P."/>
            <person name="Kaster A.-K."/>
            <person name="Ovreas L."/>
            <person name="Rohde M."/>
            <person name="Galperin M.Y."/>
            <person name="Jogler C."/>
        </authorList>
    </citation>
    <scope>NUCLEOTIDE SEQUENCE [LARGE SCALE GENOMIC DNA]</scope>
    <source>
        <strain evidence="2 3">Enr17</strain>
    </source>
</reference>
<dbReference type="KEGG" id="gfm:Enr17x_02080"/>
<dbReference type="InterPro" id="IPR008893">
    <property type="entry name" value="WGR_domain"/>
</dbReference>